<evidence type="ECO:0000256" key="1">
    <source>
        <dbReference type="SAM" id="SignalP"/>
    </source>
</evidence>
<dbReference type="EMBL" id="RJVU01072388">
    <property type="protein sequence ID" value="ROI36378.1"/>
    <property type="molecule type" value="Genomic_DNA"/>
</dbReference>
<evidence type="ECO:0000313" key="3">
    <source>
        <dbReference type="Proteomes" id="UP000281406"/>
    </source>
</evidence>
<accession>A0A3N0XJB3</accession>
<keyword evidence="1" id="KW-0732">Signal</keyword>
<sequence length="182" mass="21205">MLSFMVIFNLVLHTCLSDLDMLHPSQPCTEAENKNGYNTFLSRHLRKGIPTDLDKKKWQKFITKLDSWKRKKQSFFRFSESKSVIAVCSSGGKMYKGNLCISKKSFSFFTVEVNSIKKIVKSVQFQKQHVILACDKIDNRCLPVHFDENTENIKPNNNRRDCRKSKPKVNTTSVYDEVFPWL</sequence>
<organism evidence="2 3">
    <name type="scientific">Anabarilius grahami</name>
    <name type="common">Kanglang fish</name>
    <name type="synonym">Barilius grahami</name>
    <dbReference type="NCBI Taxonomy" id="495550"/>
    <lineage>
        <taxon>Eukaryota</taxon>
        <taxon>Metazoa</taxon>
        <taxon>Chordata</taxon>
        <taxon>Craniata</taxon>
        <taxon>Vertebrata</taxon>
        <taxon>Euteleostomi</taxon>
        <taxon>Actinopterygii</taxon>
        <taxon>Neopterygii</taxon>
        <taxon>Teleostei</taxon>
        <taxon>Ostariophysi</taxon>
        <taxon>Cypriniformes</taxon>
        <taxon>Xenocyprididae</taxon>
        <taxon>Xenocypridinae</taxon>
        <taxon>Xenocypridinae incertae sedis</taxon>
        <taxon>Anabarilius</taxon>
    </lineage>
</organism>
<comment type="caution">
    <text evidence="2">The sequence shown here is derived from an EMBL/GenBank/DDBJ whole genome shotgun (WGS) entry which is preliminary data.</text>
</comment>
<reference evidence="2 3" key="1">
    <citation type="submission" date="2018-10" db="EMBL/GenBank/DDBJ databases">
        <title>Genome assembly for a Yunnan-Guizhou Plateau 3E fish, Anabarilius grahami (Regan), and its evolutionary and genetic applications.</title>
        <authorList>
            <person name="Jiang W."/>
        </authorList>
    </citation>
    <scope>NUCLEOTIDE SEQUENCE [LARGE SCALE GENOMIC DNA]</scope>
    <source>
        <strain evidence="2">AG-KIZ</strain>
        <tissue evidence="2">Muscle</tissue>
    </source>
</reference>
<keyword evidence="3" id="KW-1185">Reference proteome</keyword>
<dbReference type="OrthoDB" id="8892679at2759"/>
<dbReference type="Gene3D" id="3.10.130.10">
    <property type="entry name" value="Ribonuclease A-like domain"/>
    <property type="match status" value="1"/>
</dbReference>
<gene>
    <name evidence="2" type="ORF">DPX16_11319</name>
</gene>
<name>A0A3N0XJB3_ANAGA</name>
<evidence type="ECO:0000313" key="2">
    <source>
        <dbReference type="EMBL" id="ROI36378.1"/>
    </source>
</evidence>
<proteinExistence type="predicted"/>
<feature type="signal peptide" evidence="1">
    <location>
        <begin position="1"/>
        <end position="17"/>
    </location>
</feature>
<protein>
    <submittedName>
        <fullName evidence="2">Uncharacterized protein</fullName>
    </submittedName>
</protein>
<dbReference type="AlphaFoldDB" id="A0A3N0XJB3"/>
<dbReference type="Proteomes" id="UP000281406">
    <property type="component" value="Unassembled WGS sequence"/>
</dbReference>
<feature type="chain" id="PRO_5018094849" evidence="1">
    <location>
        <begin position="18"/>
        <end position="182"/>
    </location>
</feature>
<dbReference type="InterPro" id="IPR036816">
    <property type="entry name" value="RNaseA-like_dom_sf"/>
</dbReference>